<dbReference type="Gene3D" id="1.10.10.60">
    <property type="entry name" value="Homeodomain-like"/>
    <property type="match status" value="1"/>
</dbReference>
<reference evidence="5" key="1">
    <citation type="submission" date="2016-06" db="EMBL/GenBank/DDBJ databases">
        <authorList>
            <person name="Varghese N."/>
        </authorList>
    </citation>
    <scope>NUCLEOTIDE SEQUENCE [LARGE SCALE GENOMIC DNA]</scope>
    <source>
        <strain evidence="5">DSM 45344</strain>
    </source>
</reference>
<proteinExistence type="predicted"/>
<dbReference type="Proteomes" id="UP000199393">
    <property type="component" value="Chromosome I"/>
</dbReference>
<dbReference type="InterPro" id="IPR009057">
    <property type="entry name" value="Homeodomain-like_sf"/>
</dbReference>
<feature type="DNA-binding region" description="H-T-H motif" evidence="2">
    <location>
        <begin position="40"/>
        <end position="59"/>
    </location>
</feature>
<organism evidence="4 5">
    <name type="scientific">Micromonospora krabiensis</name>
    <dbReference type="NCBI Taxonomy" id="307121"/>
    <lineage>
        <taxon>Bacteria</taxon>
        <taxon>Bacillati</taxon>
        <taxon>Actinomycetota</taxon>
        <taxon>Actinomycetes</taxon>
        <taxon>Micromonosporales</taxon>
        <taxon>Micromonosporaceae</taxon>
        <taxon>Micromonospora</taxon>
    </lineage>
</organism>
<evidence type="ECO:0000313" key="5">
    <source>
        <dbReference type="Proteomes" id="UP000199393"/>
    </source>
</evidence>
<keyword evidence="1 2" id="KW-0238">DNA-binding</keyword>
<evidence type="ECO:0000259" key="3">
    <source>
        <dbReference type="PROSITE" id="PS50977"/>
    </source>
</evidence>
<dbReference type="InterPro" id="IPR036271">
    <property type="entry name" value="Tet_transcr_reg_TetR-rel_C_sf"/>
</dbReference>
<accession>A0A1C3N8Z3</accession>
<evidence type="ECO:0000256" key="2">
    <source>
        <dbReference type="PROSITE-ProRule" id="PRU00335"/>
    </source>
</evidence>
<dbReference type="InterPro" id="IPR049397">
    <property type="entry name" value="EthR_C"/>
</dbReference>
<dbReference type="RefSeq" id="WP_091594089.1">
    <property type="nucleotide sequence ID" value="NZ_JBHRWG010000004.1"/>
</dbReference>
<dbReference type="PANTHER" id="PTHR30055">
    <property type="entry name" value="HTH-TYPE TRANSCRIPTIONAL REGULATOR RUTR"/>
    <property type="match status" value="1"/>
</dbReference>
<dbReference type="AlphaFoldDB" id="A0A1C3N8Z3"/>
<dbReference type="PANTHER" id="PTHR30055:SF184">
    <property type="entry name" value="HTH-TYPE TRANSCRIPTIONAL REGULATOR ETHR"/>
    <property type="match status" value="1"/>
</dbReference>
<name>A0A1C3N8Z3_9ACTN</name>
<dbReference type="GO" id="GO:0003700">
    <property type="term" value="F:DNA-binding transcription factor activity"/>
    <property type="evidence" value="ECO:0007669"/>
    <property type="project" value="TreeGrafter"/>
</dbReference>
<dbReference type="Pfam" id="PF00440">
    <property type="entry name" value="TetR_N"/>
    <property type="match status" value="1"/>
</dbReference>
<dbReference type="InterPro" id="IPR050109">
    <property type="entry name" value="HTH-type_TetR-like_transc_reg"/>
</dbReference>
<dbReference type="Pfam" id="PF21313">
    <property type="entry name" value="EthR_C"/>
    <property type="match status" value="1"/>
</dbReference>
<sequence length="212" mass="23683">MPSITRRPSGGADRRLPVEARILDTTRRLLGEGVTFTELGVQRIAREAEVARSTFYTHFADKTQLLLRLAESMSQTSFDVAATWRPTPGEDAPGALTEVFRQVVRIYRRHAAVLVAINEVGAYDPVVREFWVSRLERFTRSTEALVRAEQESGRAPHDLDPVQASRLVVLGGDRYLTHHVVVDDGGGDESAARELAATWWYGVYRRPIGQPA</sequence>
<evidence type="ECO:0000313" key="4">
    <source>
        <dbReference type="EMBL" id="SBV29064.1"/>
    </source>
</evidence>
<dbReference type="Gene3D" id="1.10.357.10">
    <property type="entry name" value="Tetracycline Repressor, domain 2"/>
    <property type="match status" value="1"/>
</dbReference>
<keyword evidence="5" id="KW-1185">Reference proteome</keyword>
<dbReference type="PROSITE" id="PS50977">
    <property type="entry name" value="HTH_TETR_2"/>
    <property type="match status" value="1"/>
</dbReference>
<feature type="domain" description="HTH tetR-type" evidence="3">
    <location>
        <begin position="16"/>
        <end position="77"/>
    </location>
</feature>
<dbReference type="InterPro" id="IPR001647">
    <property type="entry name" value="HTH_TetR"/>
</dbReference>
<dbReference type="OrthoDB" id="7186647at2"/>
<dbReference type="EMBL" id="LT598496">
    <property type="protein sequence ID" value="SBV29064.1"/>
    <property type="molecule type" value="Genomic_DNA"/>
</dbReference>
<protein>
    <submittedName>
        <fullName evidence="4">Transcriptional regulator, TetR family</fullName>
    </submittedName>
</protein>
<dbReference type="GO" id="GO:0000976">
    <property type="term" value="F:transcription cis-regulatory region binding"/>
    <property type="evidence" value="ECO:0007669"/>
    <property type="project" value="TreeGrafter"/>
</dbReference>
<dbReference type="SUPFAM" id="SSF48498">
    <property type="entry name" value="Tetracyclin repressor-like, C-terminal domain"/>
    <property type="match status" value="1"/>
</dbReference>
<dbReference type="STRING" id="307121.GA0070620_4626"/>
<evidence type="ECO:0000256" key="1">
    <source>
        <dbReference type="ARBA" id="ARBA00023125"/>
    </source>
</evidence>
<dbReference type="SUPFAM" id="SSF46689">
    <property type="entry name" value="Homeodomain-like"/>
    <property type="match status" value="1"/>
</dbReference>
<gene>
    <name evidence="4" type="ORF">GA0070620_4626</name>
</gene>